<dbReference type="AlphaFoldDB" id="A0A9D2B3S0"/>
<accession>A0A9D2B3S0</accession>
<reference evidence="2" key="1">
    <citation type="journal article" date="2021" name="PeerJ">
        <title>Extensive microbial diversity within the chicken gut microbiome revealed by metagenomics and culture.</title>
        <authorList>
            <person name="Gilroy R."/>
            <person name="Ravi A."/>
            <person name="Getino M."/>
            <person name="Pursley I."/>
            <person name="Horton D.L."/>
            <person name="Alikhan N.F."/>
            <person name="Baker D."/>
            <person name="Gharbi K."/>
            <person name="Hall N."/>
            <person name="Watson M."/>
            <person name="Adriaenssens E.M."/>
            <person name="Foster-Nyarko E."/>
            <person name="Jarju S."/>
            <person name="Secka A."/>
            <person name="Antonio M."/>
            <person name="Oren A."/>
            <person name="Chaudhuri R.R."/>
            <person name="La Ragione R."/>
            <person name="Hildebrand F."/>
            <person name="Pallen M.J."/>
        </authorList>
    </citation>
    <scope>NUCLEOTIDE SEQUENCE</scope>
    <source>
        <strain evidence="2">ChiSjej1B19-8411</strain>
    </source>
</reference>
<keyword evidence="1" id="KW-0472">Membrane</keyword>
<dbReference type="Proteomes" id="UP000886817">
    <property type="component" value="Unassembled WGS sequence"/>
</dbReference>
<feature type="transmembrane region" description="Helical" evidence="1">
    <location>
        <begin position="6"/>
        <end position="26"/>
    </location>
</feature>
<sequence length="29" mass="3215">KLQKGLPAAILCIALGKVLGSLYYFYKGW</sequence>
<evidence type="ECO:0000313" key="2">
    <source>
        <dbReference type="EMBL" id="HIX60083.1"/>
    </source>
</evidence>
<feature type="non-terminal residue" evidence="2">
    <location>
        <position position="1"/>
    </location>
</feature>
<evidence type="ECO:0000313" key="3">
    <source>
        <dbReference type="Proteomes" id="UP000886817"/>
    </source>
</evidence>
<gene>
    <name evidence="2" type="ORF">IAA45_10285</name>
</gene>
<dbReference type="EMBL" id="DXEX01000218">
    <property type="protein sequence ID" value="HIX60083.1"/>
    <property type="molecule type" value="Genomic_DNA"/>
</dbReference>
<comment type="caution">
    <text evidence="2">The sequence shown here is derived from an EMBL/GenBank/DDBJ whole genome shotgun (WGS) entry which is preliminary data.</text>
</comment>
<keyword evidence="1" id="KW-0812">Transmembrane</keyword>
<evidence type="ECO:0000256" key="1">
    <source>
        <dbReference type="SAM" id="Phobius"/>
    </source>
</evidence>
<keyword evidence="1" id="KW-1133">Transmembrane helix</keyword>
<organism evidence="2 3">
    <name type="scientific">Candidatus Blautia gallistercoris</name>
    <dbReference type="NCBI Taxonomy" id="2838490"/>
    <lineage>
        <taxon>Bacteria</taxon>
        <taxon>Bacillati</taxon>
        <taxon>Bacillota</taxon>
        <taxon>Clostridia</taxon>
        <taxon>Lachnospirales</taxon>
        <taxon>Lachnospiraceae</taxon>
        <taxon>Blautia</taxon>
    </lineage>
</organism>
<protein>
    <submittedName>
        <fullName evidence="2">Stage V sporulation protein AB</fullName>
    </submittedName>
</protein>
<reference evidence="2" key="2">
    <citation type="submission" date="2021-04" db="EMBL/GenBank/DDBJ databases">
        <authorList>
            <person name="Gilroy R."/>
        </authorList>
    </citation>
    <scope>NUCLEOTIDE SEQUENCE</scope>
    <source>
        <strain evidence="2">ChiSjej1B19-8411</strain>
    </source>
</reference>
<name>A0A9D2B3S0_9FIRM</name>
<proteinExistence type="predicted"/>